<reference evidence="2" key="2">
    <citation type="submission" date="2015-07" db="EMBL/GenBank/DDBJ databases">
        <title>Plasmids, circular viruses and viroids from rat gut.</title>
        <authorList>
            <person name="Jorgensen T.J."/>
            <person name="Hansen M.A."/>
            <person name="Xu Z."/>
            <person name="Tabak M.A."/>
            <person name="Sorensen S.J."/>
            <person name="Hansen L.H."/>
        </authorList>
    </citation>
    <scope>NUCLEOTIDE SEQUENCE</scope>
    <source>
        <strain evidence="2">RGFK1776</strain>
    </source>
</reference>
<evidence type="ECO:0000313" key="2">
    <source>
        <dbReference type="EMBL" id="CRY97855.1"/>
    </source>
</evidence>
<reference evidence="2" key="1">
    <citation type="submission" date="2015-06" db="EMBL/GenBank/DDBJ databases">
        <authorList>
            <person name="Joergensen T."/>
        </authorList>
    </citation>
    <scope>NUCLEOTIDE SEQUENCE</scope>
    <source>
        <strain evidence="2">RGFK1776</strain>
    </source>
</reference>
<protein>
    <submittedName>
        <fullName evidence="2">Uncharacterized protein</fullName>
    </submittedName>
</protein>
<evidence type="ECO:0000256" key="1">
    <source>
        <dbReference type="SAM" id="MobiDB-lite"/>
    </source>
</evidence>
<feature type="compositionally biased region" description="Gly residues" evidence="1">
    <location>
        <begin position="263"/>
        <end position="274"/>
    </location>
</feature>
<organism evidence="2">
    <name type="scientific">uncultured prokaryote</name>
    <dbReference type="NCBI Taxonomy" id="198431"/>
    <lineage>
        <taxon>unclassified sequences</taxon>
        <taxon>environmental samples</taxon>
    </lineage>
</organism>
<sequence length="321" mass="32975">MSSRALLHPASPGYHKPPIVSTPCAQITGRREPENRPPGRARVSPGGRGPGLIFARLTRPRAPQGTGQPPTIAPVGEPWKPPHGGPCADPATDTQQAKARDHKGGGPPQHTPRAGGGPSWPQPVGAGHQGPRPGEAGGGSAAAWTTEQSAPPGPGAGRSDAAARPIGARCCMERSTTDAQGRPPPPGQPRRGAPPWRAGARQGGRHGAAYGQRSQSRGKPGRGPAGPPAQARTQEQPRARRGPWTARRLASGHQGSSHHQGRPEGGQRAGGPGADPGRVMPDSLGTSPGGHMVPWHGHTTGRSTPLWTAPQRTQPSPSGTR</sequence>
<feature type="compositionally biased region" description="Low complexity" evidence="1">
    <location>
        <begin position="189"/>
        <end position="200"/>
    </location>
</feature>
<feature type="compositionally biased region" description="Polar residues" evidence="1">
    <location>
        <begin position="300"/>
        <end position="321"/>
    </location>
</feature>
<accession>A0A0H5Q8Y1</accession>
<name>A0A0H5Q8Y1_9ZZZZ</name>
<feature type="region of interest" description="Disordered" evidence="1">
    <location>
        <begin position="1"/>
        <end position="321"/>
    </location>
</feature>
<dbReference type="AlphaFoldDB" id="A0A0H5Q8Y1"/>
<proteinExistence type="predicted"/>
<dbReference type="EMBL" id="LN854276">
    <property type="protein sequence ID" value="CRY97855.1"/>
    <property type="molecule type" value="Genomic_DNA"/>
</dbReference>